<proteinExistence type="predicted"/>
<protein>
    <submittedName>
        <fullName evidence="1">Uncharacterized protein</fullName>
    </submittedName>
</protein>
<organism evidence="1 2">
    <name type="scientific">Paenibacillus eucommiae</name>
    <dbReference type="NCBI Taxonomy" id="1355755"/>
    <lineage>
        <taxon>Bacteria</taxon>
        <taxon>Bacillati</taxon>
        <taxon>Bacillota</taxon>
        <taxon>Bacilli</taxon>
        <taxon>Bacillales</taxon>
        <taxon>Paenibacillaceae</taxon>
        <taxon>Paenibacillus</taxon>
    </lineage>
</organism>
<evidence type="ECO:0000313" key="2">
    <source>
        <dbReference type="Proteomes" id="UP001519287"/>
    </source>
</evidence>
<gene>
    <name evidence="1" type="ORF">J2Z66_005672</name>
</gene>
<reference evidence="1 2" key="1">
    <citation type="submission" date="2021-03" db="EMBL/GenBank/DDBJ databases">
        <title>Genomic Encyclopedia of Type Strains, Phase IV (KMG-IV): sequencing the most valuable type-strain genomes for metagenomic binning, comparative biology and taxonomic classification.</title>
        <authorList>
            <person name="Goeker M."/>
        </authorList>
    </citation>
    <scope>NUCLEOTIDE SEQUENCE [LARGE SCALE GENOMIC DNA]</scope>
    <source>
        <strain evidence="1 2">DSM 26048</strain>
    </source>
</reference>
<comment type="caution">
    <text evidence="1">The sequence shown here is derived from an EMBL/GenBank/DDBJ whole genome shotgun (WGS) entry which is preliminary data.</text>
</comment>
<evidence type="ECO:0000313" key="1">
    <source>
        <dbReference type="EMBL" id="MBP1994046.1"/>
    </source>
</evidence>
<dbReference type="Proteomes" id="UP001519287">
    <property type="component" value="Unassembled WGS sequence"/>
</dbReference>
<accession>A0ABS4J4L6</accession>
<sequence>MREKRLELCPLKWVFVVQQLMSNHNVEIILKQYEDTIKQAQKEPLRCKGSFAGC</sequence>
<keyword evidence="2" id="KW-1185">Reference proteome</keyword>
<dbReference type="EMBL" id="JAGGLB010000023">
    <property type="protein sequence ID" value="MBP1994046.1"/>
    <property type="molecule type" value="Genomic_DNA"/>
</dbReference>
<name>A0ABS4J4L6_9BACL</name>